<keyword evidence="3" id="KW-0804">Transcription</keyword>
<dbReference type="PANTHER" id="PTHR47506">
    <property type="entry name" value="TRANSCRIPTIONAL REGULATORY PROTEIN"/>
    <property type="match status" value="1"/>
</dbReference>
<keyword evidence="1" id="KW-0805">Transcription regulation</keyword>
<name>A0A3B1CIW3_9ZZZZ</name>
<dbReference type="Gene3D" id="1.10.357.10">
    <property type="entry name" value="Tetracycline Repressor, domain 2"/>
    <property type="match status" value="1"/>
</dbReference>
<organism evidence="5">
    <name type="scientific">hydrothermal vent metagenome</name>
    <dbReference type="NCBI Taxonomy" id="652676"/>
    <lineage>
        <taxon>unclassified sequences</taxon>
        <taxon>metagenomes</taxon>
        <taxon>ecological metagenomes</taxon>
    </lineage>
</organism>
<feature type="domain" description="HTH tetR-type" evidence="4">
    <location>
        <begin position="8"/>
        <end position="68"/>
    </location>
</feature>
<evidence type="ECO:0000256" key="3">
    <source>
        <dbReference type="ARBA" id="ARBA00023163"/>
    </source>
</evidence>
<dbReference type="GO" id="GO:0003677">
    <property type="term" value="F:DNA binding"/>
    <property type="evidence" value="ECO:0007669"/>
    <property type="project" value="UniProtKB-KW"/>
</dbReference>
<gene>
    <name evidence="5" type="ORF">MNBD_NITROSPINAE02-2028</name>
</gene>
<dbReference type="InterPro" id="IPR009057">
    <property type="entry name" value="Homeodomain-like_sf"/>
</dbReference>
<dbReference type="PANTHER" id="PTHR47506:SF1">
    <property type="entry name" value="HTH-TYPE TRANSCRIPTIONAL REGULATOR YJDC"/>
    <property type="match status" value="1"/>
</dbReference>
<dbReference type="PRINTS" id="PR00455">
    <property type="entry name" value="HTHTETR"/>
</dbReference>
<dbReference type="InterPro" id="IPR001647">
    <property type="entry name" value="HTH_TetR"/>
</dbReference>
<dbReference type="EMBL" id="UOGE01000096">
    <property type="protein sequence ID" value="VAX24683.1"/>
    <property type="molecule type" value="Genomic_DNA"/>
</dbReference>
<dbReference type="SUPFAM" id="SSF46689">
    <property type="entry name" value="Homeodomain-like"/>
    <property type="match status" value="1"/>
</dbReference>
<keyword evidence="2" id="KW-0238">DNA-binding</keyword>
<dbReference type="InterPro" id="IPR036271">
    <property type="entry name" value="Tet_transcr_reg_TetR-rel_C_sf"/>
</dbReference>
<evidence type="ECO:0000256" key="1">
    <source>
        <dbReference type="ARBA" id="ARBA00023015"/>
    </source>
</evidence>
<sequence>MTEKAKGELTKERIVEKAAELAHKRGFEHTTLADIAEAAGVRKGNFYYYFKTKEELGRAVIGRQKELMRDKIEKWKRSSDTPAQRIIGFLEYIIDDCEGLAANGCPTGGLSYEIAKLDRTMLGNVGDIFKMVLEWLEKEFKEMGRGAKAKDDALRALATVQGTVLVSNAVQDENVIRSQINTLISEIKSM</sequence>
<reference evidence="5" key="1">
    <citation type="submission" date="2018-06" db="EMBL/GenBank/DDBJ databases">
        <authorList>
            <person name="Zhirakovskaya E."/>
        </authorList>
    </citation>
    <scope>NUCLEOTIDE SEQUENCE</scope>
</reference>
<evidence type="ECO:0000256" key="2">
    <source>
        <dbReference type="ARBA" id="ARBA00023125"/>
    </source>
</evidence>
<dbReference type="Pfam" id="PF00440">
    <property type="entry name" value="TetR_N"/>
    <property type="match status" value="1"/>
</dbReference>
<protein>
    <submittedName>
        <fullName evidence="5">Transcriptional regulator, AcrR family</fullName>
    </submittedName>
</protein>
<dbReference type="SUPFAM" id="SSF48498">
    <property type="entry name" value="Tetracyclin repressor-like, C-terminal domain"/>
    <property type="match status" value="1"/>
</dbReference>
<dbReference type="AlphaFoldDB" id="A0A3B1CIW3"/>
<dbReference type="PROSITE" id="PS50977">
    <property type="entry name" value="HTH_TETR_2"/>
    <property type="match status" value="1"/>
</dbReference>
<accession>A0A3B1CIW3</accession>
<proteinExistence type="predicted"/>
<evidence type="ECO:0000259" key="4">
    <source>
        <dbReference type="PROSITE" id="PS50977"/>
    </source>
</evidence>
<evidence type="ECO:0000313" key="5">
    <source>
        <dbReference type="EMBL" id="VAX24683.1"/>
    </source>
</evidence>